<dbReference type="Proteomes" id="UP000535182">
    <property type="component" value="Unassembled WGS sequence"/>
</dbReference>
<dbReference type="InterPro" id="IPR050832">
    <property type="entry name" value="Bact_Acetyltransf"/>
</dbReference>
<sequence>MLCVCLIKQLNLAGHSKREGNKEKGTTIINEMIFHTASEADIEELVTFVNNAYRGQAAEAGWASEAKIIAGQRIDSGMLASMLTKDNLTILLMRDREHGPLAGCVSFEHTPGFSAGYLSMLSIDPQRQAEGLGRTLLSKAEGDLKAQGADRVRITVIWIRNTLIEWYERRGYRLTGEREPFPYGDQRFGVPLRDDLYFVVMEKPLP</sequence>
<evidence type="ECO:0000313" key="4">
    <source>
        <dbReference type="EMBL" id="MBB5328885.1"/>
    </source>
</evidence>
<dbReference type="PROSITE" id="PS51186">
    <property type="entry name" value="GNAT"/>
    <property type="match status" value="1"/>
</dbReference>
<keyword evidence="1" id="KW-0808">Transferase</keyword>
<evidence type="ECO:0000313" key="5">
    <source>
        <dbReference type="Proteomes" id="UP000535182"/>
    </source>
</evidence>
<proteinExistence type="predicted"/>
<dbReference type="CDD" id="cd04301">
    <property type="entry name" value="NAT_SF"/>
    <property type="match status" value="1"/>
</dbReference>
<dbReference type="SUPFAM" id="SSF55729">
    <property type="entry name" value="Acyl-CoA N-acyltransferases (Nat)"/>
    <property type="match status" value="1"/>
</dbReference>
<dbReference type="Gene3D" id="3.40.630.30">
    <property type="match status" value="1"/>
</dbReference>
<comment type="caution">
    <text evidence="4">The sequence shown here is derived from an EMBL/GenBank/DDBJ whole genome shotgun (WGS) entry which is preliminary data.</text>
</comment>
<dbReference type="EMBL" id="JACHEB010000005">
    <property type="protein sequence ID" value="MBB5328885.1"/>
    <property type="molecule type" value="Genomic_DNA"/>
</dbReference>
<dbReference type="Pfam" id="PF13673">
    <property type="entry name" value="Acetyltransf_10"/>
    <property type="match status" value="1"/>
</dbReference>
<evidence type="ECO:0000256" key="2">
    <source>
        <dbReference type="ARBA" id="ARBA00023315"/>
    </source>
</evidence>
<reference evidence="4 5" key="1">
    <citation type="submission" date="2020-08" db="EMBL/GenBank/DDBJ databases">
        <title>Genomic Encyclopedia of Type Strains, Phase IV (KMG-V): Genome sequencing to study the core and pangenomes of soil and plant-associated prokaryotes.</title>
        <authorList>
            <person name="Whitman W."/>
        </authorList>
    </citation>
    <scope>NUCLEOTIDE SEQUENCE [LARGE SCALE GENOMIC DNA]</scope>
    <source>
        <strain evidence="4 5">X5P2</strain>
    </source>
</reference>
<dbReference type="RefSeq" id="WP_221304661.1">
    <property type="nucleotide sequence ID" value="NZ_JACHEB010000005.1"/>
</dbReference>
<name>A0A9X0U4D7_9BACT</name>
<dbReference type="InterPro" id="IPR016181">
    <property type="entry name" value="Acyl_CoA_acyltransferase"/>
</dbReference>
<keyword evidence="2" id="KW-0012">Acyltransferase</keyword>
<dbReference type="AlphaFoldDB" id="A0A9X0U4D7"/>
<dbReference type="PANTHER" id="PTHR43877">
    <property type="entry name" value="AMINOALKYLPHOSPHONATE N-ACETYLTRANSFERASE-RELATED-RELATED"/>
    <property type="match status" value="1"/>
</dbReference>
<feature type="domain" description="N-acetyltransferase" evidence="3">
    <location>
        <begin position="32"/>
        <end position="206"/>
    </location>
</feature>
<dbReference type="InterPro" id="IPR000182">
    <property type="entry name" value="GNAT_dom"/>
</dbReference>
<protein>
    <submittedName>
        <fullName evidence="4">Ribosomal protein S18 acetylase RimI-like enzyme</fullName>
    </submittedName>
</protein>
<organism evidence="4 5">
    <name type="scientific">Tunturiibacter gelidiferens</name>
    <dbReference type="NCBI Taxonomy" id="3069689"/>
    <lineage>
        <taxon>Bacteria</taxon>
        <taxon>Pseudomonadati</taxon>
        <taxon>Acidobacteriota</taxon>
        <taxon>Terriglobia</taxon>
        <taxon>Terriglobales</taxon>
        <taxon>Acidobacteriaceae</taxon>
        <taxon>Tunturiibacter</taxon>
    </lineage>
</organism>
<gene>
    <name evidence="4" type="ORF">HDF14_002501</name>
</gene>
<evidence type="ECO:0000256" key="1">
    <source>
        <dbReference type="ARBA" id="ARBA00022679"/>
    </source>
</evidence>
<dbReference type="GO" id="GO:0016747">
    <property type="term" value="F:acyltransferase activity, transferring groups other than amino-acyl groups"/>
    <property type="evidence" value="ECO:0007669"/>
    <property type="project" value="InterPro"/>
</dbReference>
<keyword evidence="5" id="KW-1185">Reference proteome</keyword>
<evidence type="ECO:0000259" key="3">
    <source>
        <dbReference type="PROSITE" id="PS51186"/>
    </source>
</evidence>
<accession>A0A9X0U4D7</accession>
<dbReference type="PANTHER" id="PTHR43877:SF2">
    <property type="entry name" value="AMINOALKYLPHOSPHONATE N-ACETYLTRANSFERASE-RELATED"/>
    <property type="match status" value="1"/>
</dbReference>